<gene>
    <name evidence="3" type="ORF">G3I21_16800</name>
</gene>
<proteinExistence type="predicted"/>
<keyword evidence="2" id="KW-1133">Transmembrane helix</keyword>
<reference evidence="3 4" key="1">
    <citation type="submission" date="2020-01" db="EMBL/GenBank/DDBJ databases">
        <title>Insect and environment-associated Actinomycetes.</title>
        <authorList>
            <person name="Currrie C."/>
            <person name="Chevrette M."/>
            <person name="Carlson C."/>
            <person name="Stubbendieck R."/>
            <person name="Wendt-Pienkowski E."/>
        </authorList>
    </citation>
    <scope>NUCLEOTIDE SEQUENCE [LARGE SCALE GENOMIC DNA]</scope>
    <source>
        <strain evidence="3 4">SID7754</strain>
    </source>
</reference>
<dbReference type="RefSeq" id="WP_164189612.1">
    <property type="nucleotide sequence ID" value="NZ_JAAGMR010000200.1"/>
</dbReference>
<feature type="transmembrane region" description="Helical" evidence="2">
    <location>
        <begin position="35"/>
        <end position="55"/>
    </location>
</feature>
<dbReference type="Proteomes" id="UP000470520">
    <property type="component" value="Unassembled WGS sequence"/>
</dbReference>
<evidence type="ECO:0000256" key="2">
    <source>
        <dbReference type="SAM" id="Phobius"/>
    </source>
</evidence>
<keyword evidence="2" id="KW-0472">Membrane</keyword>
<name>A0A7K3QTV5_9ACTN</name>
<evidence type="ECO:0000313" key="4">
    <source>
        <dbReference type="Proteomes" id="UP000470520"/>
    </source>
</evidence>
<accession>A0A7K3QTV5</accession>
<comment type="caution">
    <text evidence="3">The sequence shown here is derived from an EMBL/GenBank/DDBJ whole genome shotgun (WGS) entry which is preliminary data.</text>
</comment>
<feature type="region of interest" description="Disordered" evidence="1">
    <location>
        <begin position="1"/>
        <end position="26"/>
    </location>
</feature>
<dbReference type="AlphaFoldDB" id="A0A7K3QTV5"/>
<evidence type="ECO:0000256" key="1">
    <source>
        <dbReference type="SAM" id="MobiDB-lite"/>
    </source>
</evidence>
<organism evidence="3 4">
    <name type="scientific">Streptomyces bauhiniae</name>
    <dbReference type="NCBI Taxonomy" id="2340725"/>
    <lineage>
        <taxon>Bacteria</taxon>
        <taxon>Bacillati</taxon>
        <taxon>Actinomycetota</taxon>
        <taxon>Actinomycetes</taxon>
        <taxon>Kitasatosporales</taxon>
        <taxon>Streptomycetaceae</taxon>
        <taxon>Streptomyces</taxon>
    </lineage>
</organism>
<evidence type="ECO:0000313" key="3">
    <source>
        <dbReference type="EMBL" id="NEB93332.1"/>
    </source>
</evidence>
<keyword evidence="2" id="KW-0812">Transmembrane</keyword>
<protein>
    <submittedName>
        <fullName evidence="3">Uncharacterized protein</fullName>
    </submittedName>
</protein>
<dbReference type="EMBL" id="JAAGMR010000200">
    <property type="protein sequence ID" value="NEB93332.1"/>
    <property type="molecule type" value="Genomic_DNA"/>
</dbReference>
<sequence>MSGPPSEGGPKRWAAGKRDARQPTAVGRTGPVRRVLAPVAVALVVFVLCGAVWAVPEARSVLRDSFTERQQAYTELYFGKEPFLQGHELVVPLRIVEHGETGGRHPVRVWAQDAGGHRLASRTETVTTKPGALISVDVRLRFKGRAELVEVTLPGHPQRLRTHLR</sequence>